<sequence>MKSKILLALAASAVFAGASPAALADSNQDCDTRFAIIGPGFNQLNTNATINYIGAVTPNRLLIAGNVNGYKVTGYMDLVGFTASGSWGDEAGAAGSGGGITSIEVRDKAMIVSGQVRQGGPRGPIGYRTAQIQFSGDVSFTGGSAGSSGISRINYIVPWPSNVTNPNKGLLLGGTVFDNRGLPSGSFHSPSAMLCKPAAAAKK</sequence>
<reference evidence="2 3" key="1">
    <citation type="submission" date="2017-05" db="EMBL/GenBank/DDBJ databases">
        <title>Chromobacterium violaceum GHPS1 isolated from Hydrocarbon polluted soil in French Guiana display an awesome secondary metabolite arsenal and a battery of drug and heavy-metal-resistance and detoxification of xenobiotics proteins.</title>
        <authorList>
            <person name="Belbahri L."/>
        </authorList>
    </citation>
    <scope>NUCLEOTIDE SEQUENCE [LARGE SCALE GENOMIC DNA]</scope>
    <source>
        <strain evidence="2 3">GHPS1</strain>
    </source>
</reference>
<keyword evidence="3" id="KW-1185">Reference proteome</keyword>
<name>A0A202BE52_CHRVL</name>
<dbReference type="EMBL" id="NHOO01000003">
    <property type="protein sequence ID" value="OVE49817.1"/>
    <property type="molecule type" value="Genomic_DNA"/>
</dbReference>
<keyword evidence="1" id="KW-0732">Signal</keyword>
<evidence type="ECO:0000256" key="1">
    <source>
        <dbReference type="SAM" id="SignalP"/>
    </source>
</evidence>
<dbReference type="Proteomes" id="UP000196342">
    <property type="component" value="Unassembled WGS sequence"/>
</dbReference>
<feature type="signal peptide" evidence="1">
    <location>
        <begin position="1"/>
        <end position="24"/>
    </location>
</feature>
<organism evidence="2 3">
    <name type="scientific">Chromobacterium violaceum</name>
    <dbReference type="NCBI Taxonomy" id="536"/>
    <lineage>
        <taxon>Bacteria</taxon>
        <taxon>Pseudomonadati</taxon>
        <taxon>Pseudomonadota</taxon>
        <taxon>Betaproteobacteria</taxon>
        <taxon>Neisseriales</taxon>
        <taxon>Chromobacteriaceae</taxon>
        <taxon>Chromobacterium</taxon>
    </lineage>
</organism>
<feature type="chain" id="PRO_5012645550" evidence="1">
    <location>
        <begin position="25"/>
        <end position="203"/>
    </location>
</feature>
<dbReference type="RefSeq" id="WP_087697304.1">
    <property type="nucleotide sequence ID" value="NZ_JABXOB010000011.1"/>
</dbReference>
<comment type="caution">
    <text evidence="2">The sequence shown here is derived from an EMBL/GenBank/DDBJ whole genome shotgun (WGS) entry which is preliminary data.</text>
</comment>
<gene>
    <name evidence="2" type="ORF">CBW21_04450</name>
</gene>
<dbReference type="AlphaFoldDB" id="A0A202BE52"/>
<accession>A0A202BE52</accession>
<evidence type="ECO:0000313" key="3">
    <source>
        <dbReference type="Proteomes" id="UP000196342"/>
    </source>
</evidence>
<proteinExistence type="predicted"/>
<evidence type="ECO:0000313" key="2">
    <source>
        <dbReference type="EMBL" id="OVE49817.1"/>
    </source>
</evidence>
<protein>
    <submittedName>
        <fullName evidence="2">Uncharacterized protein</fullName>
    </submittedName>
</protein>